<dbReference type="KEGG" id="scac:106094406"/>
<dbReference type="OrthoDB" id="7880784at2759"/>
<protein>
    <submittedName>
        <fullName evidence="2">Uncharacterized protein</fullName>
    </submittedName>
</protein>
<keyword evidence="3" id="KW-1185">Reference proteome</keyword>
<evidence type="ECO:0000313" key="3">
    <source>
        <dbReference type="Proteomes" id="UP000095300"/>
    </source>
</evidence>
<accession>A0A1I8PP84</accession>
<name>A0A1I8PP84_STOCA</name>
<dbReference type="Proteomes" id="UP000095300">
    <property type="component" value="Unassembled WGS sequence"/>
</dbReference>
<dbReference type="VEuPathDB" id="VectorBase:SCAU009846"/>
<evidence type="ECO:0000256" key="1">
    <source>
        <dbReference type="SAM" id="SignalP"/>
    </source>
</evidence>
<sequence>MKHPLLLLAALMLIFSALSTKADLLECDDSVLPSISDMPIIGPKITSEEDNRSSKVKDVIKEWSCKFKKTTANIGDNVREKTKQWAEGIRESFKKLKEKSKDLHKKFETKYQDFKDRLNKDSGEFVEIKEKKLFFKPDDLIKVDTLKIYASVECGHGHILDALGNCKKLKDYDGMK</sequence>
<feature type="signal peptide" evidence="1">
    <location>
        <begin position="1"/>
        <end position="22"/>
    </location>
</feature>
<dbReference type="EnsemblMetazoa" id="SCAU009846-RA">
    <property type="protein sequence ID" value="SCAU009846-PA"/>
    <property type="gene ID" value="SCAU009846"/>
</dbReference>
<dbReference type="AlphaFoldDB" id="A0A1I8PP84"/>
<organism evidence="2 3">
    <name type="scientific">Stomoxys calcitrans</name>
    <name type="common">Stable fly</name>
    <name type="synonym">Conops calcitrans</name>
    <dbReference type="NCBI Taxonomy" id="35570"/>
    <lineage>
        <taxon>Eukaryota</taxon>
        <taxon>Metazoa</taxon>
        <taxon>Ecdysozoa</taxon>
        <taxon>Arthropoda</taxon>
        <taxon>Hexapoda</taxon>
        <taxon>Insecta</taxon>
        <taxon>Pterygota</taxon>
        <taxon>Neoptera</taxon>
        <taxon>Endopterygota</taxon>
        <taxon>Diptera</taxon>
        <taxon>Brachycera</taxon>
        <taxon>Muscomorpha</taxon>
        <taxon>Muscoidea</taxon>
        <taxon>Muscidae</taxon>
        <taxon>Stomoxys</taxon>
    </lineage>
</organism>
<evidence type="ECO:0000313" key="2">
    <source>
        <dbReference type="EnsemblMetazoa" id="SCAU009846-PA"/>
    </source>
</evidence>
<proteinExistence type="predicted"/>
<gene>
    <name evidence="2" type="primary">106094406</name>
</gene>
<feature type="chain" id="PRO_5009326980" evidence="1">
    <location>
        <begin position="23"/>
        <end position="176"/>
    </location>
</feature>
<reference evidence="2" key="1">
    <citation type="submission" date="2020-05" db="UniProtKB">
        <authorList>
            <consortium name="EnsemblMetazoa"/>
        </authorList>
    </citation>
    <scope>IDENTIFICATION</scope>
    <source>
        <strain evidence="2">USDA</strain>
    </source>
</reference>
<keyword evidence="1" id="KW-0732">Signal</keyword>